<dbReference type="Proteomes" id="UP001500957">
    <property type="component" value="Unassembled WGS sequence"/>
</dbReference>
<dbReference type="Gene3D" id="1.10.357.10">
    <property type="entry name" value="Tetracycline Repressor, domain 2"/>
    <property type="match status" value="1"/>
</dbReference>
<keyword evidence="1 2" id="KW-0238">DNA-binding</keyword>
<feature type="domain" description="HTH tetR-type" evidence="3">
    <location>
        <begin position="17"/>
        <end position="75"/>
    </location>
</feature>
<organism evidence="4 5">
    <name type="scientific">Sporichthya brevicatena</name>
    <dbReference type="NCBI Taxonomy" id="171442"/>
    <lineage>
        <taxon>Bacteria</taxon>
        <taxon>Bacillati</taxon>
        <taxon>Actinomycetota</taxon>
        <taxon>Actinomycetes</taxon>
        <taxon>Sporichthyales</taxon>
        <taxon>Sporichthyaceae</taxon>
        <taxon>Sporichthya</taxon>
    </lineage>
</organism>
<gene>
    <name evidence="4" type="ORF">GCM10009547_32460</name>
</gene>
<evidence type="ECO:0000256" key="1">
    <source>
        <dbReference type="ARBA" id="ARBA00023125"/>
    </source>
</evidence>
<evidence type="ECO:0000313" key="4">
    <source>
        <dbReference type="EMBL" id="GAA0626493.1"/>
    </source>
</evidence>
<name>A0ABP3S9M9_9ACTN</name>
<comment type="caution">
    <text evidence="4">The sequence shown here is derived from an EMBL/GenBank/DDBJ whole genome shotgun (WGS) entry which is preliminary data.</text>
</comment>
<proteinExistence type="predicted"/>
<dbReference type="SUPFAM" id="SSF46689">
    <property type="entry name" value="Homeodomain-like"/>
    <property type="match status" value="1"/>
</dbReference>
<evidence type="ECO:0000256" key="2">
    <source>
        <dbReference type="PROSITE-ProRule" id="PRU00335"/>
    </source>
</evidence>
<dbReference type="InterPro" id="IPR009057">
    <property type="entry name" value="Homeodomain-like_sf"/>
</dbReference>
<dbReference type="PROSITE" id="PS50977">
    <property type="entry name" value="HTH_TETR_2"/>
    <property type="match status" value="1"/>
</dbReference>
<evidence type="ECO:0000259" key="3">
    <source>
        <dbReference type="PROSITE" id="PS50977"/>
    </source>
</evidence>
<dbReference type="InterPro" id="IPR001647">
    <property type="entry name" value="HTH_TetR"/>
</dbReference>
<keyword evidence="5" id="KW-1185">Reference proteome</keyword>
<protein>
    <submittedName>
        <fullName evidence="4">TetR/AcrR family transcriptional regulator</fullName>
    </submittedName>
</protein>
<sequence length="212" mass="23547">MPRQDLTPSRGRVNQKLRTRAAIVAAAQELFDAGTTPTVAQAAEAALVSRTTAYRYFPTQESLLTELTVTAGVESIEELVARPVDASDARARTLAVMEAFLRNTFESENQYRQAARLYQDQWLAAVAAGESSPTIREGRRRRWYAQTLGPLRDQVSKTEWDRLITALCLLSGPEAMITLRDVCGVDERTARKVSAWAAETLLRETFGEADQP</sequence>
<reference evidence="5" key="1">
    <citation type="journal article" date="2019" name="Int. J. Syst. Evol. Microbiol.">
        <title>The Global Catalogue of Microorganisms (GCM) 10K type strain sequencing project: providing services to taxonomists for standard genome sequencing and annotation.</title>
        <authorList>
            <consortium name="The Broad Institute Genomics Platform"/>
            <consortium name="The Broad Institute Genome Sequencing Center for Infectious Disease"/>
            <person name="Wu L."/>
            <person name="Ma J."/>
        </authorList>
    </citation>
    <scope>NUCLEOTIDE SEQUENCE [LARGE SCALE GENOMIC DNA]</scope>
    <source>
        <strain evidence="5">JCM 10671</strain>
    </source>
</reference>
<dbReference type="EMBL" id="BAAAHE010000026">
    <property type="protein sequence ID" value="GAA0626493.1"/>
    <property type="molecule type" value="Genomic_DNA"/>
</dbReference>
<evidence type="ECO:0000313" key="5">
    <source>
        <dbReference type="Proteomes" id="UP001500957"/>
    </source>
</evidence>
<accession>A0ABP3S9M9</accession>
<feature type="DNA-binding region" description="H-T-H motif" evidence="2">
    <location>
        <begin position="38"/>
        <end position="57"/>
    </location>
</feature>